<accession>A0ABD3EIL7</accession>
<dbReference type="PANTHER" id="PTHR31472:SF40">
    <property type="entry name" value="NUCLEIC ACID-BINDING, OB-FOLD-LIKE PROTEIN"/>
    <property type="match status" value="1"/>
</dbReference>
<sequence>MADHQKNNQFIKVNKLRPLGTGLNLTVKVVNAKTVVQRGQRIAECLVGDETAMIVFVATNDQVNLAVNGNTLALSNARVDMFRGSMRLRVDGSGRVDVVKSVNFTVKENNNLSLIEFDCGGN</sequence>
<name>A0ABD3EIL7_9LAMI</name>
<dbReference type="PANTHER" id="PTHR31472">
    <property type="entry name" value="OS05G0244600 PROTEIN"/>
    <property type="match status" value="1"/>
</dbReference>
<dbReference type="Pfam" id="PF21473">
    <property type="entry name" value="OB_Ssb-like"/>
    <property type="match status" value="1"/>
</dbReference>
<evidence type="ECO:0000313" key="2">
    <source>
        <dbReference type="EMBL" id="KAL3654125.1"/>
    </source>
</evidence>
<reference evidence="3" key="1">
    <citation type="journal article" date="2024" name="IScience">
        <title>Strigolactones Initiate the Formation of Haustorium-like Structures in Castilleja.</title>
        <authorList>
            <person name="Buerger M."/>
            <person name="Peterson D."/>
            <person name="Chory J."/>
        </authorList>
    </citation>
    <scope>NUCLEOTIDE SEQUENCE [LARGE SCALE GENOMIC DNA]</scope>
</reference>
<proteinExistence type="predicted"/>
<gene>
    <name evidence="2" type="ORF">CASFOL_003806</name>
</gene>
<dbReference type="SUPFAM" id="SSF50249">
    <property type="entry name" value="Nucleic acid-binding proteins"/>
    <property type="match status" value="1"/>
</dbReference>
<dbReference type="Proteomes" id="UP001632038">
    <property type="component" value="Unassembled WGS sequence"/>
</dbReference>
<dbReference type="Gene3D" id="2.40.50.140">
    <property type="entry name" value="Nucleic acid-binding proteins"/>
    <property type="match status" value="1"/>
</dbReference>
<evidence type="ECO:0000313" key="3">
    <source>
        <dbReference type="Proteomes" id="UP001632038"/>
    </source>
</evidence>
<dbReference type="InterPro" id="IPR012340">
    <property type="entry name" value="NA-bd_OB-fold"/>
</dbReference>
<dbReference type="InterPro" id="IPR048970">
    <property type="entry name" value="OB_Ssb-like"/>
</dbReference>
<organism evidence="2 3">
    <name type="scientific">Castilleja foliolosa</name>
    <dbReference type="NCBI Taxonomy" id="1961234"/>
    <lineage>
        <taxon>Eukaryota</taxon>
        <taxon>Viridiplantae</taxon>
        <taxon>Streptophyta</taxon>
        <taxon>Embryophyta</taxon>
        <taxon>Tracheophyta</taxon>
        <taxon>Spermatophyta</taxon>
        <taxon>Magnoliopsida</taxon>
        <taxon>eudicotyledons</taxon>
        <taxon>Gunneridae</taxon>
        <taxon>Pentapetalae</taxon>
        <taxon>asterids</taxon>
        <taxon>lamiids</taxon>
        <taxon>Lamiales</taxon>
        <taxon>Orobanchaceae</taxon>
        <taxon>Pedicularideae</taxon>
        <taxon>Castillejinae</taxon>
        <taxon>Castilleja</taxon>
    </lineage>
</organism>
<keyword evidence="3" id="KW-1185">Reference proteome</keyword>
<feature type="domain" description="Single-stranded DNA binding protein Ssb-like OB fold" evidence="1">
    <location>
        <begin position="16"/>
        <end position="98"/>
    </location>
</feature>
<dbReference type="AlphaFoldDB" id="A0ABD3EIL7"/>
<evidence type="ECO:0000259" key="1">
    <source>
        <dbReference type="Pfam" id="PF21473"/>
    </source>
</evidence>
<dbReference type="EMBL" id="JAVIJP010000005">
    <property type="protein sequence ID" value="KAL3654125.1"/>
    <property type="molecule type" value="Genomic_DNA"/>
</dbReference>
<protein>
    <recommendedName>
        <fullName evidence="1">Single-stranded DNA binding protein Ssb-like OB fold domain-containing protein</fullName>
    </recommendedName>
</protein>
<comment type="caution">
    <text evidence="2">The sequence shown here is derived from an EMBL/GenBank/DDBJ whole genome shotgun (WGS) entry which is preliminary data.</text>
</comment>